<reference evidence="2" key="2">
    <citation type="journal article" date="2015" name="Fish Shellfish Immunol.">
        <title>Early steps in the European eel (Anguilla anguilla)-Vibrio vulnificus interaction in the gills: Role of the RtxA13 toxin.</title>
        <authorList>
            <person name="Callol A."/>
            <person name="Pajuelo D."/>
            <person name="Ebbesson L."/>
            <person name="Teles M."/>
            <person name="MacKenzie S."/>
            <person name="Amaro C."/>
        </authorList>
    </citation>
    <scope>NUCLEOTIDE SEQUENCE</scope>
</reference>
<protein>
    <submittedName>
        <fullName evidence="2">Uncharacterized protein</fullName>
    </submittedName>
</protein>
<organism evidence="2">
    <name type="scientific">Anguilla anguilla</name>
    <name type="common">European freshwater eel</name>
    <name type="synonym">Muraena anguilla</name>
    <dbReference type="NCBI Taxonomy" id="7936"/>
    <lineage>
        <taxon>Eukaryota</taxon>
        <taxon>Metazoa</taxon>
        <taxon>Chordata</taxon>
        <taxon>Craniata</taxon>
        <taxon>Vertebrata</taxon>
        <taxon>Euteleostomi</taxon>
        <taxon>Actinopterygii</taxon>
        <taxon>Neopterygii</taxon>
        <taxon>Teleostei</taxon>
        <taxon>Anguilliformes</taxon>
        <taxon>Anguillidae</taxon>
        <taxon>Anguilla</taxon>
    </lineage>
</organism>
<dbReference type="EMBL" id="GBXM01089989">
    <property type="protein sequence ID" value="JAH18588.1"/>
    <property type="molecule type" value="Transcribed_RNA"/>
</dbReference>
<feature type="region of interest" description="Disordered" evidence="1">
    <location>
        <begin position="1"/>
        <end position="31"/>
    </location>
</feature>
<sequence length="31" mass="3273">MSASGSWAGRTGLLHQRDMLPTTVMESAPSP</sequence>
<accession>A0A0E9QR48</accession>
<proteinExistence type="predicted"/>
<dbReference type="AlphaFoldDB" id="A0A0E9QR48"/>
<evidence type="ECO:0000256" key="1">
    <source>
        <dbReference type="SAM" id="MobiDB-lite"/>
    </source>
</evidence>
<name>A0A0E9QR48_ANGAN</name>
<reference evidence="2" key="1">
    <citation type="submission" date="2014-11" db="EMBL/GenBank/DDBJ databases">
        <authorList>
            <person name="Amaro Gonzalez C."/>
        </authorList>
    </citation>
    <scope>NUCLEOTIDE SEQUENCE</scope>
</reference>
<evidence type="ECO:0000313" key="2">
    <source>
        <dbReference type="EMBL" id="JAH18588.1"/>
    </source>
</evidence>